<reference evidence="1" key="2">
    <citation type="journal article" date="2020" name="Nat. Commun.">
        <title>Large-scale genome sequencing of mycorrhizal fungi provides insights into the early evolution of symbiotic traits.</title>
        <authorList>
            <person name="Miyauchi S."/>
            <person name="Kiss E."/>
            <person name="Kuo A."/>
            <person name="Drula E."/>
            <person name="Kohler A."/>
            <person name="Sanchez-Garcia M."/>
            <person name="Morin E."/>
            <person name="Andreopoulos B."/>
            <person name="Barry K.W."/>
            <person name="Bonito G."/>
            <person name="Buee M."/>
            <person name="Carver A."/>
            <person name="Chen C."/>
            <person name="Cichocki N."/>
            <person name="Clum A."/>
            <person name="Culley D."/>
            <person name="Crous P.W."/>
            <person name="Fauchery L."/>
            <person name="Girlanda M."/>
            <person name="Hayes R.D."/>
            <person name="Keri Z."/>
            <person name="LaButti K."/>
            <person name="Lipzen A."/>
            <person name="Lombard V."/>
            <person name="Magnuson J."/>
            <person name="Maillard F."/>
            <person name="Murat C."/>
            <person name="Nolan M."/>
            <person name="Ohm R.A."/>
            <person name="Pangilinan J."/>
            <person name="Pereira M.F."/>
            <person name="Perotto S."/>
            <person name="Peter M."/>
            <person name="Pfister S."/>
            <person name="Riley R."/>
            <person name="Sitrit Y."/>
            <person name="Stielow J.B."/>
            <person name="Szollosi G."/>
            <person name="Zifcakova L."/>
            <person name="Stursova M."/>
            <person name="Spatafora J.W."/>
            <person name="Tedersoo L."/>
            <person name="Vaario L.M."/>
            <person name="Yamada A."/>
            <person name="Yan M."/>
            <person name="Wang P."/>
            <person name="Xu J."/>
            <person name="Bruns T."/>
            <person name="Baldrian P."/>
            <person name="Vilgalys R."/>
            <person name="Dunand C."/>
            <person name="Henrissat B."/>
            <person name="Grigoriev I.V."/>
            <person name="Hibbett D."/>
            <person name="Nagy L.G."/>
            <person name="Martin F.M."/>
        </authorList>
    </citation>
    <scope>NUCLEOTIDE SEQUENCE</scope>
    <source>
        <strain evidence="1">P2</strain>
    </source>
</reference>
<comment type="caution">
    <text evidence="1">The sequence shown here is derived from an EMBL/GenBank/DDBJ whole genome shotgun (WGS) entry which is preliminary data.</text>
</comment>
<dbReference type="Proteomes" id="UP000886501">
    <property type="component" value="Unassembled WGS sequence"/>
</dbReference>
<sequence length="153" mass="17682">MSFFYRKSRSHQTRRSNPSTSRPTLSYILYASQKLASLPLFLFHLLVWTLGYTIVSLFSSLRTALTRSSCDETNILYNYSTYLGPFSSVVNGWQFESSTLRMRIAVTPYDDSTTTTRYRMQVVTRPGLHCPYWSQYSEFKLAVERNSCCGITC</sequence>
<proteinExistence type="predicted"/>
<gene>
    <name evidence="1" type="ORF">BDM02DRAFT_499814</name>
</gene>
<accession>A0ACB6Z7P7</accession>
<dbReference type="EMBL" id="MU118087">
    <property type="protein sequence ID" value="KAF9645539.1"/>
    <property type="molecule type" value="Genomic_DNA"/>
</dbReference>
<reference evidence="1" key="1">
    <citation type="submission" date="2019-10" db="EMBL/GenBank/DDBJ databases">
        <authorList>
            <consortium name="DOE Joint Genome Institute"/>
            <person name="Kuo A."/>
            <person name="Miyauchi S."/>
            <person name="Kiss E."/>
            <person name="Drula E."/>
            <person name="Kohler A."/>
            <person name="Sanchez-Garcia M."/>
            <person name="Andreopoulos B."/>
            <person name="Barry K.W."/>
            <person name="Bonito G."/>
            <person name="Buee M."/>
            <person name="Carver A."/>
            <person name="Chen C."/>
            <person name="Cichocki N."/>
            <person name="Clum A."/>
            <person name="Culley D."/>
            <person name="Crous P.W."/>
            <person name="Fauchery L."/>
            <person name="Girlanda M."/>
            <person name="Hayes R."/>
            <person name="Keri Z."/>
            <person name="Labutti K."/>
            <person name="Lipzen A."/>
            <person name="Lombard V."/>
            <person name="Magnuson J."/>
            <person name="Maillard F."/>
            <person name="Morin E."/>
            <person name="Murat C."/>
            <person name="Nolan M."/>
            <person name="Ohm R."/>
            <person name="Pangilinan J."/>
            <person name="Pereira M."/>
            <person name="Perotto S."/>
            <person name="Peter M."/>
            <person name="Riley R."/>
            <person name="Sitrit Y."/>
            <person name="Stielow B."/>
            <person name="Szollosi G."/>
            <person name="Zifcakova L."/>
            <person name="Stursova M."/>
            <person name="Spatafora J.W."/>
            <person name="Tedersoo L."/>
            <person name="Vaario L.-M."/>
            <person name="Yamada A."/>
            <person name="Yan M."/>
            <person name="Wang P."/>
            <person name="Xu J."/>
            <person name="Bruns T."/>
            <person name="Baldrian P."/>
            <person name="Vilgalys R."/>
            <person name="Henrissat B."/>
            <person name="Grigoriev I.V."/>
            <person name="Hibbett D."/>
            <person name="Nagy L.G."/>
            <person name="Martin F.M."/>
        </authorList>
    </citation>
    <scope>NUCLEOTIDE SEQUENCE</scope>
    <source>
        <strain evidence="1">P2</strain>
    </source>
</reference>
<organism evidence="1 2">
    <name type="scientific">Thelephora ganbajun</name>
    <name type="common">Ganba fungus</name>
    <dbReference type="NCBI Taxonomy" id="370292"/>
    <lineage>
        <taxon>Eukaryota</taxon>
        <taxon>Fungi</taxon>
        <taxon>Dikarya</taxon>
        <taxon>Basidiomycota</taxon>
        <taxon>Agaricomycotina</taxon>
        <taxon>Agaricomycetes</taxon>
        <taxon>Thelephorales</taxon>
        <taxon>Thelephoraceae</taxon>
        <taxon>Thelephora</taxon>
    </lineage>
</organism>
<name>A0ACB6Z7P7_THEGA</name>
<evidence type="ECO:0000313" key="1">
    <source>
        <dbReference type="EMBL" id="KAF9645539.1"/>
    </source>
</evidence>
<protein>
    <submittedName>
        <fullName evidence="1">Uncharacterized protein</fullName>
    </submittedName>
</protein>
<evidence type="ECO:0000313" key="2">
    <source>
        <dbReference type="Proteomes" id="UP000886501"/>
    </source>
</evidence>
<keyword evidence="2" id="KW-1185">Reference proteome</keyword>